<name>A0A840GD57_RHOTE</name>
<evidence type="ECO:0000313" key="3">
    <source>
        <dbReference type="Proteomes" id="UP000587070"/>
    </source>
</evidence>
<reference evidence="2 3" key="1">
    <citation type="submission" date="2020-08" db="EMBL/GenBank/DDBJ databases">
        <title>Genome sequencing of Purple Non-Sulfur Bacteria from various extreme environments.</title>
        <authorList>
            <person name="Mayer M."/>
        </authorList>
    </citation>
    <scope>NUCLEOTIDE SEQUENCE [LARGE SCALE GENOMIC DNA]</scope>
    <source>
        <strain evidence="2 3">2761</strain>
    </source>
</reference>
<dbReference type="EMBL" id="JACIGE010000014">
    <property type="protein sequence ID" value="MBB4248800.1"/>
    <property type="molecule type" value="Genomic_DNA"/>
</dbReference>
<protein>
    <submittedName>
        <fullName evidence="2">Uncharacterized protein</fullName>
    </submittedName>
</protein>
<dbReference type="OrthoDB" id="9806903at2"/>
<feature type="region of interest" description="Disordered" evidence="1">
    <location>
        <begin position="1"/>
        <end position="22"/>
    </location>
</feature>
<sequence length="1335" mass="147043">MTEETNEPALPADGPDGQDSGSGAYSLAGYDYQVDVSIWLALDLMLGSGLTRMVELEPGSEEDIEAQLADDEPSRVTTRVGLDGYTLVVQVKLRGGDAWTVRGIHRLLKHGSASRPSAAKRLATSTIRYLLVTSAALNGGTQGLRVTRAGSWPKKSGMPKSMAKVLPADAPGRVAIIGSLDEDRLVDEIKRLLIERFGIPNSRWIECLRALREEARMRVRHVGEGRWHREELAHIIRSHDGYLASSPQLDHYVPPRNWQELWDAMGAPNYAAIIVGQSGTGKTLATSKLYEELRLENPGLTRVPIRHGPQQLRDDRTPPPVLYDIEDPWGRYDFDPASRPWNDELARSLGRARADSMIIATSRRDVAMSSGALKSVEPWVVPLEAEHYGNPERQRLYRTRIDTLPRDVRLLAADAERQVLDNLATPLEIEKFFDALRTMGRPQQSREGVFITDAIAKAHEHSIELTVINQIEERDDVRAAAVIWGFLKASDRLSLRVLRNLELELAVRLPACEKGVTPLVDFFVAARNLRSGAGDVTYYHPRVEAGVEGALKRNAVPVCLALRTLLDLLTDPDGAGEDWGAGFAARIVAAAKRIPELTLVPRPKTAIRIDSWLSDRLADPSSKLSEHVSLAAAAGSPASNAAEFARYLLHRPDQRFGWFHIWQRPGNPDAWYDRLRADPAIAAIAGRFVREMLLDDRDHYSVSLVDDLDRLAPSLTPAYLETAAIIVRYGVIHSSDVVAAGALRDLDSFEPIVDSAVKELTPTSEERARSRETSLAITNEVHNDDYAEYLADNDDGHTATEFLRAYADRIREVKGWRSLAQHRHAIPLLSYWMRSLVNSAKSGPPSDDEVAGAYAAAFGSEEEYALWFVLMQHWDEQYRERLLSRIREGSPLSATRHAALACIVERAPDLLAPIVDELRQAGKDERIVEIMIDLAHLKDRRTDDGNKLKVTAAAAMNLLEPALRELCEAAGNSGDDEPQPLCLTAVALLSKPARSSESVRALRIRRHQDISGSVRTDIEWTLAHSDDRDACVEAVDAAIALGIEDVIVGALDHRLAHVVAKALAAVGDRVLPPLPADLLAFADAKGSPVRKALVRLLAAKPHPEHLSVLLRLAQDHWASSSHHYGEDDIFPIARSAVDAIADLSPRGSAILERLQEIAFETSDWVVCVGLFKIISAQGGCAFQVRLFELAVTPGRIRVRRAAARAMLMETHTLDSAVVCKITTGLLATQEPSIAVILTLIVACRASIQQRLDLARGISANPKRRALVLLMLWPAVGPCEASKTTIEQLLPENHLSLAWVNAGPNECAKDDLIADLGDPAICREVLSWLNPQKVKL</sequence>
<feature type="region of interest" description="Disordered" evidence="1">
    <location>
        <begin position="301"/>
        <end position="320"/>
    </location>
</feature>
<gene>
    <name evidence="2" type="ORF">GGD90_003200</name>
</gene>
<comment type="caution">
    <text evidence="2">The sequence shown here is derived from an EMBL/GenBank/DDBJ whole genome shotgun (WGS) entry which is preliminary data.</text>
</comment>
<evidence type="ECO:0000256" key="1">
    <source>
        <dbReference type="SAM" id="MobiDB-lite"/>
    </source>
</evidence>
<evidence type="ECO:0000313" key="2">
    <source>
        <dbReference type="EMBL" id="MBB4248800.1"/>
    </source>
</evidence>
<dbReference type="Proteomes" id="UP000587070">
    <property type="component" value="Unassembled WGS sequence"/>
</dbReference>
<accession>A0A840GD57</accession>
<organism evidence="2 3">
    <name type="scientific">Rhodocyclus tenuis</name>
    <name type="common">Rhodospirillum tenue</name>
    <dbReference type="NCBI Taxonomy" id="1066"/>
    <lineage>
        <taxon>Bacteria</taxon>
        <taxon>Pseudomonadati</taxon>
        <taxon>Pseudomonadota</taxon>
        <taxon>Betaproteobacteria</taxon>
        <taxon>Rhodocyclales</taxon>
        <taxon>Rhodocyclaceae</taxon>
        <taxon>Rhodocyclus</taxon>
    </lineage>
</organism>
<dbReference type="RefSeq" id="WP_153117677.1">
    <property type="nucleotide sequence ID" value="NZ_JACIGE010000014.1"/>
</dbReference>
<proteinExistence type="predicted"/>
<keyword evidence="3" id="KW-1185">Reference proteome</keyword>